<comment type="caution">
    <text evidence="2">The sequence shown here is derived from an EMBL/GenBank/DDBJ whole genome shotgun (WGS) entry which is preliminary data.</text>
</comment>
<evidence type="ECO:0000313" key="3">
    <source>
        <dbReference type="Proteomes" id="UP000265520"/>
    </source>
</evidence>
<dbReference type="Proteomes" id="UP000265520">
    <property type="component" value="Unassembled WGS sequence"/>
</dbReference>
<keyword evidence="3" id="KW-1185">Reference proteome</keyword>
<dbReference type="EMBL" id="LXQA010220738">
    <property type="protein sequence ID" value="MCI35155.1"/>
    <property type="molecule type" value="Genomic_DNA"/>
</dbReference>
<feature type="non-terminal residue" evidence="2">
    <location>
        <position position="91"/>
    </location>
</feature>
<feature type="region of interest" description="Disordered" evidence="1">
    <location>
        <begin position="59"/>
        <end position="91"/>
    </location>
</feature>
<accession>A0A392RHT7</accession>
<evidence type="ECO:0000313" key="2">
    <source>
        <dbReference type="EMBL" id="MCI35155.1"/>
    </source>
</evidence>
<evidence type="ECO:0000256" key="1">
    <source>
        <dbReference type="SAM" id="MobiDB-lite"/>
    </source>
</evidence>
<dbReference type="AlphaFoldDB" id="A0A392RHT7"/>
<proteinExistence type="predicted"/>
<reference evidence="2 3" key="1">
    <citation type="journal article" date="2018" name="Front. Plant Sci.">
        <title>Red Clover (Trifolium pratense) and Zigzag Clover (T. medium) - A Picture of Genomic Similarities and Differences.</title>
        <authorList>
            <person name="Dluhosova J."/>
            <person name="Istvanek J."/>
            <person name="Nedelnik J."/>
            <person name="Repkova J."/>
        </authorList>
    </citation>
    <scope>NUCLEOTIDE SEQUENCE [LARGE SCALE GENOMIC DNA]</scope>
    <source>
        <strain evidence="3">cv. 10/8</strain>
        <tissue evidence="2">Leaf</tissue>
    </source>
</reference>
<organism evidence="2 3">
    <name type="scientific">Trifolium medium</name>
    <dbReference type="NCBI Taxonomy" id="97028"/>
    <lineage>
        <taxon>Eukaryota</taxon>
        <taxon>Viridiplantae</taxon>
        <taxon>Streptophyta</taxon>
        <taxon>Embryophyta</taxon>
        <taxon>Tracheophyta</taxon>
        <taxon>Spermatophyta</taxon>
        <taxon>Magnoliopsida</taxon>
        <taxon>eudicotyledons</taxon>
        <taxon>Gunneridae</taxon>
        <taxon>Pentapetalae</taxon>
        <taxon>rosids</taxon>
        <taxon>fabids</taxon>
        <taxon>Fabales</taxon>
        <taxon>Fabaceae</taxon>
        <taxon>Papilionoideae</taxon>
        <taxon>50 kb inversion clade</taxon>
        <taxon>NPAAA clade</taxon>
        <taxon>Hologalegina</taxon>
        <taxon>IRL clade</taxon>
        <taxon>Trifolieae</taxon>
        <taxon>Trifolium</taxon>
    </lineage>
</organism>
<name>A0A392RHT7_9FABA</name>
<protein>
    <submittedName>
        <fullName evidence="2">Uncharacterized protein</fullName>
    </submittedName>
</protein>
<sequence>MVDQPGWHVENVMENQPERHVDNMVDQPERHVENVDSLVHVVDQPEICVVDQLGRHVEPETSIHADTQSEPPQESSKFSKRSLQLLRTSQS</sequence>
<feature type="compositionally biased region" description="Polar residues" evidence="1">
    <location>
        <begin position="64"/>
        <end position="91"/>
    </location>
</feature>